<feature type="region of interest" description="Disordered" evidence="4">
    <location>
        <begin position="449"/>
        <end position="848"/>
    </location>
</feature>
<evidence type="ECO:0000259" key="5">
    <source>
        <dbReference type="PROSITE" id="PS50011"/>
    </source>
</evidence>
<dbReference type="AlphaFoldDB" id="A0A0W0G3F9"/>
<feature type="compositionally biased region" description="Polar residues" evidence="4">
    <location>
        <begin position="822"/>
        <end position="831"/>
    </location>
</feature>
<evidence type="ECO:0000256" key="2">
    <source>
        <dbReference type="ARBA" id="ARBA00022741"/>
    </source>
</evidence>
<feature type="compositionally biased region" description="Low complexity" evidence="4">
    <location>
        <begin position="450"/>
        <end position="466"/>
    </location>
</feature>
<feature type="domain" description="Protein kinase" evidence="5">
    <location>
        <begin position="77"/>
        <end position="421"/>
    </location>
</feature>
<feature type="compositionally biased region" description="Low complexity" evidence="4">
    <location>
        <begin position="20"/>
        <end position="36"/>
    </location>
</feature>
<gene>
    <name evidence="6" type="ORF">WG66_4284</name>
</gene>
<dbReference type="GO" id="GO:0005524">
    <property type="term" value="F:ATP binding"/>
    <property type="evidence" value="ECO:0007669"/>
    <property type="project" value="UniProtKB-KW"/>
</dbReference>
<feature type="compositionally biased region" description="Polar residues" evidence="4">
    <location>
        <begin position="919"/>
        <end position="933"/>
    </location>
</feature>
<reference evidence="6 7" key="1">
    <citation type="submission" date="2015-12" db="EMBL/GenBank/DDBJ databases">
        <title>Draft genome sequence of Moniliophthora roreri, the causal agent of frosty pod rot of cacao.</title>
        <authorList>
            <person name="Aime M.C."/>
            <person name="Diaz-Valderrama J.R."/>
            <person name="Kijpornyongpan T."/>
            <person name="Phillips-Mora W."/>
        </authorList>
    </citation>
    <scope>NUCLEOTIDE SEQUENCE [LARGE SCALE GENOMIC DNA]</scope>
    <source>
        <strain evidence="6 7">MCA 2952</strain>
    </source>
</reference>
<evidence type="ECO:0000256" key="4">
    <source>
        <dbReference type="SAM" id="MobiDB-lite"/>
    </source>
</evidence>
<keyword evidence="1" id="KW-0808">Transferase</keyword>
<dbReference type="CDD" id="cd07830">
    <property type="entry name" value="STKc_MAK_like"/>
    <property type="match status" value="1"/>
</dbReference>
<dbReference type="Pfam" id="PF00069">
    <property type="entry name" value="Pkinase"/>
    <property type="match status" value="1"/>
</dbReference>
<feature type="compositionally biased region" description="Low complexity" evidence="4">
    <location>
        <begin position="837"/>
        <end position="847"/>
    </location>
</feature>
<comment type="caution">
    <text evidence="6">The sequence shown here is derived from an EMBL/GenBank/DDBJ whole genome shotgun (WGS) entry which is preliminary data.</text>
</comment>
<organism evidence="6 7">
    <name type="scientific">Moniliophthora roreri</name>
    <name type="common">Frosty pod rot fungus</name>
    <name type="synonym">Monilia roreri</name>
    <dbReference type="NCBI Taxonomy" id="221103"/>
    <lineage>
        <taxon>Eukaryota</taxon>
        <taxon>Fungi</taxon>
        <taxon>Dikarya</taxon>
        <taxon>Basidiomycota</taxon>
        <taxon>Agaricomycotina</taxon>
        <taxon>Agaricomycetes</taxon>
        <taxon>Agaricomycetidae</taxon>
        <taxon>Agaricales</taxon>
        <taxon>Marasmiineae</taxon>
        <taxon>Marasmiaceae</taxon>
        <taxon>Moniliophthora</taxon>
    </lineage>
</organism>
<dbReference type="InterPro" id="IPR008271">
    <property type="entry name" value="Ser/Thr_kinase_AS"/>
</dbReference>
<protein>
    <recommendedName>
        <fullName evidence="5">Protein kinase domain-containing protein</fullName>
    </recommendedName>
</protein>
<dbReference type="InterPro" id="IPR050117">
    <property type="entry name" value="MAPK"/>
</dbReference>
<dbReference type="SMART" id="SM00220">
    <property type="entry name" value="S_TKc"/>
    <property type="match status" value="1"/>
</dbReference>
<dbReference type="InterPro" id="IPR000719">
    <property type="entry name" value="Prot_kinase_dom"/>
</dbReference>
<dbReference type="PROSITE" id="PS00108">
    <property type="entry name" value="PROTEIN_KINASE_ST"/>
    <property type="match status" value="1"/>
</dbReference>
<keyword evidence="1" id="KW-0418">Kinase</keyword>
<dbReference type="PANTHER" id="PTHR24055">
    <property type="entry name" value="MITOGEN-ACTIVATED PROTEIN KINASE"/>
    <property type="match status" value="1"/>
</dbReference>
<evidence type="ECO:0000256" key="1">
    <source>
        <dbReference type="ARBA" id="ARBA00022527"/>
    </source>
</evidence>
<dbReference type="SUPFAM" id="SSF56112">
    <property type="entry name" value="Protein kinase-like (PK-like)"/>
    <property type="match status" value="1"/>
</dbReference>
<dbReference type="PROSITE" id="PS50011">
    <property type="entry name" value="PROTEIN_KINASE_DOM"/>
    <property type="match status" value="1"/>
</dbReference>
<keyword evidence="3" id="KW-0067">ATP-binding</keyword>
<feature type="compositionally biased region" description="Polar residues" evidence="4">
    <location>
        <begin position="897"/>
        <end position="911"/>
    </location>
</feature>
<name>A0A0W0G3F9_MONRR</name>
<feature type="compositionally biased region" description="Low complexity" evidence="4">
    <location>
        <begin position="577"/>
        <end position="589"/>
    </location>
</feature>
<evidence type="ECO:0000313" key="7">
    <source>
        <dbReference type="Proteomes" id="UP000054988"/>
    </source>
</evidence>
<dbReference type="EMBL" id="LATX01001245">
    <property type="protein sequence ID" value="KTB43113.1"/>
    <property type="molecule type" value="Genomic_DNA"/>
</dbReference>
<keyword evidence="1" id="KW-0723">Serine/threonine-protein kinase</keyword>
<feature type="region of interest" description="Disordered" evidence="4">
    <location>
        <begin position="861"/>
        <end position="1020"/>
    </location>
</feature>
<feature type="compositionally biased region" description="Basic and acidic residues" evidence="4">
    <location>
        <begin position="761"/>
        <end position="782"/>
    </location>
</feature>
<feature type="compositionally biased region" description="Polar residues" evidence="4">
    <location>
        <begin position="618"/>
        <end position="636"/>
    </location>
</feature>
<feature type="compositionally biased region" description="Polar residues" evidence="4">
    <location>
        <begin position="470"/>
        <end position="495"/>
    </location>
</feature>
<evidence type="ECO:0000313" key="6">
    <source>
        <dbReference type="EMBL" id="KTB43113.1"/>
    </source>
</evidence>
<dbReference type="eggNOG" id="KOG0661">
    <property type="taxonomic scope" value="Eukaryota"/>
</dbReference>
<accession>A0A0W0G3F9</accession>
<dbReference type="Gene3D" id="3.30.200.20">
    <property type="entry name" value="Phosphorylase Kinase, domain 1"/>
    <property type="match status" value="1"/>
</dbReference>
<keyword evidence="2" id="KW-0547">Nucleotide-binding</keyword>
<feature type="compositionally biased region" description="Basic and acidic residues" evidence="4">
    <location>
        <begin position="637"/>
        <end position="679"/>
    </location>
</feature>
<feature type="region of interest" description="Disordered" evidence="4">
    <location>
        <begin position="20"/>
        <end position="49"/>
    </location>
</feature>
<dbReference type="GO" id="GO:0004674">
    <property type="term" value="F:protein serine/threonine kinase activity"/>
    <property type="evidence" value="ECO:0007669"/>
    <property type="project" value="UniProtKB-KW"/>
</dbReference>
<feature type="compositionally biased region" description="Polar residues" evidence="4">
    <location>
        <begin position="792"/>
        <end position="801"/>
    </location>
</feature>
<evidence type="ECO:0000256" key="3">
    <source>
        <dbReference type="ARBA" id="ARBA00022840"/>
    </source>
</evidence>
<dbReference type="Gene3D" id="1.10.510.10">
    <property type="entry name" value="Transferase(Phosphotransferase) domain 1"/>
    <property type="match status" value="1"/>
</dbReference>
<sequence>MYDNPSNVQNAHNITLPNYQHQQPQQNGQHPPHNSQRPSQQPQAPKSPITVVGIPSVCIENNRLAVGSSQSSSTRSYTPLKVLGDGSFGTVWLCDWHGTLPPNTPLSPMQCGAGARPEWAGKRLVAVKRMKKKWEGGWDECQKLKELESLRAIPFHPNIIPLYDFFLMPATKELYFVFESMEGNLYHLIKARKGRSFTGGLVASIFFQIVSGLDHIHSHGYFHRDMKPENVLVTTTGLFDYTSLSPVVPPNAPLEKDVVAIIKLADFGLARETKSKPPYTQYVSTRWYRAPEVLLLSNDYSNPVDMWALGTIMAEVVNLRPLFPGSDQLDQVARICEILGNPSNEYGLDASKAPLGGGPWPRGIKMAQVQGFEFRRMPPRDIHTLFDRSVPPSLVHCIRDLLKYDPEARLTSRQCLHHQYLIESLPRNNIPLPSGIKISTNFPYVQNGNGASLPSPSGTLGSLSPRSIPPSHSNSIPQPHSLHPSQIPNAASTHRSAFYPHNHPPNVPSPSQYQGHSPTEGPRAGPSWQNHVGDYPMDISPQAEEDYSMPNGQPMDIYPSRPQHVEPDPTLVDPSESGHSGSNKLGKLSGLKKKWVGGMFGGDKSHHQELPPLHENPVASTSTGSLKRTQSAGSDNRSLKDSPMRTDDAKRNKKEAERVQREAEKQRRALAEKMQREQARAVMQKRNKIMQKTENIEWRGGSEQPRLDNEPSSHAKGKQVATGPVRRDRSLHPDSSIVGSTVGAASGRYGPHPGDSPVGATERRSGERMTKVRRMEFDDDHSVSSSDVHSTGRMSSLSFATIDSDPGPSRIRNRPSLFGLNRMTSTSSLRTSFDDFSPSARSSNSFSLDGQLAHDFRTQASMTSGQSPLPGSVSPPPMQMLSLSPSLSPPISPSPQWMQVPQRTETLSSRRGQAPPSISVPQLSITSTRSASYSPYEHPREPNGRPTSHGHFNKSEINPIFKVPPLPTPTSAGADETFSPTSLPPFSQLEAVAGHGGGVYDYPPLSPMSFTAHSEDASSS</sequence>
<proteinExistence type="predicted"/>
<dbReference type="Proteomes" id="UP000054988">
    <property type="component" value="Unassembled WGS sequence"/>
</dbReference>
<dbReference type="InterPro" id="IPR011009">
    <property type="entry name" value="Kinase-like_dom_sf"/>
</dbReference>